<keyword evidence="2" id="KW-0902">Two-component regulatory system</keyword>
<keyword evidence="1 6" id="KW-0597">Phosphoprotein</keyword>
<evidence type="ECO:0000313" key="9">
    <source>
        <dbReference type="Proteomes" id="UP000176740"/>
    </source>
</evidence>
<dbReference type="EMBL" id="MFBO01000036">
    <property type="protein sequence ID" value="OGD97183.1"/>
    <property type="molecule type" value="Genomic_DNA"/>
</dbReference>
<dbReference type="STRING" id="1797725.A3A49_02245"/>
<evidence type="ECO:0000259" key="7">
    <source>
        <dbReference type="PROSITE" id="PS50110"/>
    </source>
</evidence>
<dbReference type="PANTHER" id="PTHR44591:SF3">
    <property type="entry name" value="RESPONSE REGULATORY DOMAIN-CONTAINING PROTEIN"/>
    <property type="match status" value="1"/>
</dbReference>
<evidence type="ECO:0000256" key="4">
    <source>
        <dbReference type="ARBA" id="ARBA00023125"/>
    </source>
</evidence>
<reference evidence="8 9" key="1">
    <citation type="journal article" date="2016" name="Nat. Commun.">
        <title>Thousands of microbial genomes shed light on interconnected biogeochemical processes in an aquifer system.</title>
        <authorList>
            <person name="Anantharaman K."/>
            <person name="Brown C.T."/>
            <person name="Hug L.A."/>
            <person name="Sharon I."/>
            <person name="Castelle C.J."/>
            <person name="Probst A.J."/>
            <person name="Thomas B.C."/>
            <person name="Singh A."/>
            <person name="Wilkins M.J."/>
            <person name="Karaoz U."/>
            <person name="Brodie E.L."/>
            <person name="Williams K.H."/>
            <person name="Hubbard S.S."/>
            <person name="Banfield J.F."/>
        </authorList>
    </citation>
    <scope>NUCLEOTIDE SEQUENCE [LARGE SCALE GENOMIC DNA]</scope>
</reference>
<keyword evidence="3" id="KW-0805">Transcription regulation</keyword>
<keyword evidence="5" id="KW-0804">Transcription</keyword>
<name>A0A1F5GZ84_9BACT</name>
<keyword evidence="4" id="KW-0238">DNA-binding</keyword>
<feature type="domain" description="Response regulatory" evidence="7">
    <location>
        <begin position="5"/>
        <end position="122"/>
    </location>
</feature>
<dbReference type="CDD" id="cd17574">
    <property type="entry name" value="REC_OmpR"/>
    <property type="match status" value="1"/>
</dbReference>
<evidence type="ECO:0000256" key="2">
    <source>
        <dbReference type="ARBA" id="ARBA00023012"/>
    </source>
</evidence>
<dbReference type="SUPFAM" id="SSF52172">
    <property type="entry name" value="CheY-like"/>
    <property type="match status" value="1"/>
</dbReference>
<evidence type="ECO:0000256" key="3">
    <source>
        <dbReference type="ARBA" id="ARBA00023015"/>
    </source>
</evidence>
<dbReference type="PROSITE" id="PS50110">
    <property type="entry name" value="RESPONSE_REGULATORY"/>
    <property type="match status" value="1"/>
</dbReference>
<protein>
    <recommendedName>
        <fullName evidence="7">Response regulatory domain-containing protein</fullName>
    </recommendedName>
</protein>
<feature type="modified residue" description="4-aspartylphosphate" evidence="6">
    <location>
        <position position="54"/>
    </location>
</feature>
<dbReference type="Gene3D" id="3.40.50.2300">
    <property type="match status" value="1"/>
</dbReference>
<dbReference type="PANTHER" id="PTHR44591">
    <property type="entry name" value="STRESS RESPONSE REGULATOR PROTEIN 1"/>
    <property type="match status" value="1"/>
</dbReference>
<accession>A0A1F5GZ84</accession>
<dbReference type="GO" id="GO:0000160">
    <property type="term" value="P:phosphorelay signal transduction system"/>
    <property type="evidence" value="ECO:0007669"/>
    <property type="project" value="UniProtKB-KW"/>
</dbReference>
<gene>
    <name evidence="8" type="ORF">A3A49_02245</name>
</gene>
<dbReference type="SMART" id="SM00448">
    <property type="entry name" value="REC"/>
    <property type="match status" value="1"/>
</dbReference>
<organism evidence="8 9">
    <name type="scientific">Candidatus Curtissbacteria bacterium RIFCSPLOWO2_01_FULL_38_11b</name>
    <dbReference type="NCBI Taxonomy" id="1797725"/>
    <lineage>
        <taxon>Bacteria</taxon>
        <taxon>Candidatus Curtissiibacteriota</taxon>
    </lineage>
</organism>
<sequence>MNTQKILLIEDDQFTRELYEEVIKDAGFAIDTATNGEEGLEKIRQGTYSLILLDIMMPKMDGIEVLRSLKNNPPNIKNGPIIILTNLTNDPVLNSAYGLNAKDYIVKSDITPGDLIDKIKVFIEQSNHSQEESENLKS</sequence>
<dbReference type="AlphaFoldDB" id="A0A1F5GZ84"/>
<evidence type="ECO:0000256" key="5">
    <source>
        <dbReference type="ARBA" id="ARBA00023163"/>
    </source>
</evidence>
<evidence type="ECO:0000256" key="1">
    <source>
        <dbReference type="ARBA" id="ARBA00022553"/>
    </source>
</evidence>
<dbReference type="Proteomes" id="UP000176740">
    <property type="component" value="Unassembled WGS sequence"/>
</dbReference>
<dbReference type="InterPro" id="IPR001789">
    <property type="entry name" value="Sig_transdc_resp-reg_receiver"/>
</dbReference>
<dbReference type="InterPro" id="IPR011006">
    <property type="entry name" value="CheY-like_superfamily"/>
</dbReference>
<dbReference type="FunFam" id="3.40.50.2300:FF:000001">
    <property type="entry name" value="DNA-binding response regulator PhoB"/>
    <property type="match status" value="1"/>
</dbReference>
<dbReference type="InterPro" id="IPR050595">
    <property type="entry name" value="Bact_response_regulator"/>
</dbReference>
<proteinExistence type="predicted"/>
<evidence type="ECO:0000256" key="6">
    <source>
        <dbReference type="PROSITE-ProRule" id="PRU00169"/>
    </source>
</evidence>
<dbReference type="GO" id="GO:0003677">
    <property type="term" value="F:DNA binding"/>
    <property type="evidence" value="ECO:0007669"/>
    <property type="project" value="UniProtKB-KW"/>
</dbReference>
<dbReference type="Pfam" id="PF00072">
    <property type="entry name" value="Response_reg"/>
    <property type="match status" value="1"/>
</dbReference>
<comment type="caution">
    <text evidence="8">The sequence shown here is derived from an EMBL/GenBank/DDBJ whole genome shotgun (WGS) entry which is preliminary data.</text>
</comment>
<evidence type="ECO:0000313" key="8">
    <source>
        <dbReference type="EMBL" id="OGD97183.1"/>
    </source>
</evidence>